<proteinExistence type="predicted"/>
<dbReference type="InParanoid" id="A0A0V0QX73"/>
<dbReference type="EMBL" id="LDAU01000091">
    <property type="protein sequence ID" value="KRX06855.1"/>
    <property type="molecule type" value="Genomic_DNA"/>
</dbReference>
<name>A0A0V0QX73_PSEPJ</name>
<protein>
    <submittedName>
        <fullName evidence="2">Uncharacterized protein</fullName>
    </submittedName>
</protein>
<evidence type="ECO:0000313" key="3">
    <source>
        <dbReference type="Proteomes" id="UP000054937"/>
    </source>
</evidence>
<organism evidence="2 3">
    <name type="scientific">Pseudocohnilembus persalinus</name>
    <name type="common">Ciliate</name>
    <dbReference type="NCBI Taxonomy" id="266149"/>
    <lineage>
        <taxon>Eukaryota</taxon>
        <taxon>Sar</taxon>
        <taxon>Alveolata</taxon>
        <taxon>Ciliophora</taxon>
        <taxon>Intramacronucleata</taxon>
        <taxon>Oligohymenophorea</taxon>
        <taxon>Scuticociliatia</taxon>
        <taxon>Philasterida</taxon>
        <taxon>Pseudocohnilembidae</taxon>
        <taxon>Pseudocohnilembus</taxon>
    </lineage>
</organism>
<accession>A0A0V0QX73</accession>
<dbReference type="Proteomes" id="UP000054937">
    <property type="component" value="Unassembled WGS sequence"/>
</dbReference>
<feature type="compositionally biased region" description="Low complexity" evidence="1">
    <location>
        <begin position="80"/>
        <end position="89"/>
    </location>
</feature>
<sequence>MDHSYLINTNTDILNTNNQNNQQNNINQIQNQFNDLNISQSGFNEFYKKYGLVKSLPQILEIFDEEEENLDKEKQEDSQQEISQISDENQISYRQSLSKNSKNPKQQNIDKFKENQNNIQSQQVLNKYQQQSQNQQTQKSRIFLDQSLSEINSKMQLDVNESQNSNNNNSNNSKDETLNNEQIQKMENEKENYDNQSQIYPANSYIDDLIQYNPIIAIIIQCKGIKQTQDDNLNFENQEFNLKLQILNQNMDIISDINSSKIDYVSQDFYPFNFNFQTIPIQDQIKFKVDISKLFEKFQEDKQLYLKFEINQQKFDLKQKQSVDSQIFACTTIPLIYSNYEYNNNQADFIQGLQNIDLYTDDRLQDLINMELNIVIKIIPEDKLIQNNQKKQKKQ</sequence>
<evidence type="ECO:0000256" key="1">
    <source>
        <dbReference type="SAM" id="MobiDB-lite"/>
    </source>
</evidence>
<keyword evidence="3" id="KW-1185">Reference proteome</keyword>
<evidence type="ECO:0000313" key="2">
    <source>
        <dbReference type="EMBL" id="KRX06855.1"/>
    </source>
</evidence>
<comment type="caution">
    <text evidence="2">The sequence shown here is derived from an EMBL/GenBank/DDBJ whole genome shotgun (WGS) entry which is preliminary data.</text>
</comment>
<dbReference type="AlphaFoldDB" id="A0A0V0QX73"/>
<reference evidence="2 3" key="1">
    <citation type="journal article" date="2015" name="Sci. Rep.">
        <title>Genome of the facultative scuticociliatosis pathogen Pseudocohnilembus persalinus provides insight into its virulence through horizontal gene transfer.</title>
        <authorList>
            <person name="Xiong J."/>
            <person name="Wang G."/>
            <person name="Cheng J."/>
            <person name="Tian M."/>
            <person name="Pan X."/>
            <person name="Warren A."/>
            <person name="Jiang C."/>
            <person name="Yuan D."/>
            <person name="Miao W."/>
        </authorList>
    </citation>
    <scope>NUCLEOTIDE SEQUENCE [LARGE SCALE GENOMIC DNA]</scope>
    <source>
        <strain evidence="2">36N120E</strain>
    </source>
</reference>
<gene>
    <name evidence="2" type="ORF">PPERSA_11500</name>
</gene>
<feature type="region of interest" description="Disordered" evidence="1">
    <location>
        <begin position="68"/>
        <end position="89"/>
    </location>
</feature>